<proteinExistence type="predicted"/>
<dbReference type="Proteomes" id="UP000191408">
    <property type="component" value="Unassembled WGS sequence"/>
</dbReference>
<sequence length="172" mass="18986">MAACWHNDLFQLVGSDSVLFVILMTGACCIRGKPTYSRMSLPIARLQAMSYDTKGVVKNALLKYPSKYLLRLTFSSSRSWLFRMLQSVVVWVADTKVTQAAETEKKRLRSQVTGLEKQTLATEGQVRGSVGRLPITRSYDIHNRVFHILSESLYGPPSDAPAAASAASADTL</sequence>
<dbReference type="AlphaFoldDB" id="A0A1V6P292"/>
<dbReference type="OrthoDB" id="10396020at2759"/>
<evidence type="ECO:0000313" key="1">
    <source>
        <dbReference type="EMBL" id="OQD71053.1"/>
    </source>
</evidence>
<name>A0A1V6P292_PENPO</name>
<protein>
    <submittedName>
        <fullName evidence="1">Uncharacterized protein</fullName>
    </submittedName>
</protein>
<accession>A0A1V6P292</accession>
<gene>
    <name evidence="1" type="ORF">PENPOL_c001G01138</name>
</gene>
<organism evidence="1 2">
    <name type="scientific">Penicillium polonicum</name>
    <dbReference type="NCBI Taxonomy" id="60169"/>
    <lineage>
        <taxon>Eukaryota</taxon>
        <taxon>Fungi</taxon>
        <taxon>Dikarya</taxon>
        <taxon>Ascomycota</taxon>
        <taxon>Pezizomycotina</taxon>
        <taxon>Eurotiomycetes</taxon>
        <taxon>Eurotiomycetidae</taxon>
        <taxon>Eurotiales</taxon>
        <taxon>Aspergillaceae</taxon>
        <taxon>Penicillium</taxon>
    </lineage>
</organism>
<evidence type="ECO:0000313" key="2">
    <source>
        <dbReference type="Proteomes" id="UP000191408"/>
    </source>
</evidence>
<keyword evidence="2" id="KW-1185">Reference proteome</keyword>
<comment type="caution">
    <text evidence="1">The sequence shown here is derived from an EMBL/GenBank/DDBJ whole genome shotgun (WGS) entry which is preliminary data.</text>
</comment>
<reference evidence="2" key="1">
    <citation type="journal article" date="2017" name="Nat. Microbiol.">
        <title>Global analysis of biosynthetic gene clusters reveals vast potential of secondary metabolite production in Penicillium species.</title>
        <authorList>
            <person name="Nielsen J.C."/>
            <person name="Grijseels S."/>
            <person name="Prigent S."/>
            <person name="Ji B."/>
            <person name="Dainat J."/>
            <person name="Nielsen K.F."/>
            <person name="Frisvad J.C."/>
            <person name="Workman M."/>
            <person name="Nielsen J."/>
        </authorList>
    </citation>
    <scope>NUCLEOTIDE SEQUENCE [LARGE SCALE GENOMIC DNA]</scope>
    <source>
        <strain evidence="2">IBT 4502</strain>
    </source>
</reference>
<dbReference type="EMBL" id="MDYM01000001">
    <property type="protein sequence ID" value="OQD71053.1"/>
    <property type="molecule type" value="Genomic_DNA"/>
</dbReference>